<dbReference type="GO" id="GO:0016020">
    <property type="term" value="C:membrane"/>
    <property type="evidence" value="ECO:0007669"/>
    <property type="project" value="InterPro"/>
</dbReference>
<dbReference type="Gene3D" id="1.20.120.1760">
    <property type="match status" value="1"/>
</dbReference>
<dbReference type="GO" id="GO:0016780">
    <property type="term" value="F:phosphotransferase activity, for other substituted phosphate groups"/>
    <property type="evidence" value="ECO:0007669"/>
    <property type="project" value="InterPro"/>
</dbReference>
<dbReference type="PROSITE" id="PS00379">
    <property type="entry name" value="CDP_ALCOHOL_P_TRANSF"/>
    <property type="match status" value="1"/>
</dbReference>
<feature type="transmembrane region" description="Helical" evidence="3">
    <location>
        <begin position="64"/>
        <end position="90"/>
    </location>
</feature>
<dbReference type="InterPro" id="IPR048254">
    <property type="entry name" value="CDP_ALCOHOL_P_TRANSF_CS"/>
</dbReference>
<dbReference type="InterPro" id="IPR043130">
    <property type="entry name" value="CDP-OH_PTrfase_TM_dom"/>
</dbReference>
<dbReference type="Proteomes" id="UP000224915">
    <property type="component" value="Unassembled WGS sequence"/>
</dbReference>
<keyword evidence="5" id="KW-1185">Reference proteome</keyword>
<comment type="similarity">
    <text evidence="2">Belongs to the CDP-alcohol phosphatidyltransferase class-I family.</text>
</comment>
<dbReference type="AlphaFoldDB" id="A0A2A9D3Q2"/>
<dbReference type="InterPro" id="IPR000462">
    <property type="entry name" value="CDP-OH_P_trans"/>
</dbReference>
<feature type="transmembrane region" description="Helical" evidence="3">
    <location>
        <begin position="139"/>
        <end position="161"/>
    </location>
</feature>
<protein>
    <submittedName>
        <fullName evidence="4">CDP-alcohol phosphatidyltransferase-like enzyme</fullName>
    </submittedName>
</protein>
<evidence type="ECO:0000313" key="5">
    <source>
        <dbReference type="Proteomes" id="UP000224915"/>
    </source>
</evidence>
<feature type="transmembrane region" description="Helical" evidence="3">
    <location>
        <begin position="209"/>
        <end position="228"/>
    </location>
</feature>
<keyword evidence="3" id="KW-0472">Membrane</keyword>
<evidence type="ECO:0000256" key="3">
    <source>
        <dbReference type="SAM" id="Phobius"/>
    </source>
</evidence>
<evidence type="ECO:0000256" key="1">
    <source>
        <dbReference type="ARBA" id="ARBA00022679"/>
    </source>
</evidence>
<keyword evidence="1 2" id="KW-0808">Transferase</keyword>
<evidence type="ECO:0000313" key="4">
    <source>
        <dbReference type="EMBL" id="PFG20469.1"/>
    </source>
</evidence>
<dbReference type="GO" id="GO:0008654">
    <property type="term" value="P:phospholipid biosynthetic process"/>
    <property type="evidence" value="ECO:0007669"/>
    <property type="project" value="InterPro"/>
</dbReference>
<dbReference type="RefSeq" id="WP_098469442.1">
    <property type="nucleotide sequence ID" value="NZ_PDJD01000001.1"/>
</dbReference>
<gene>
    <name evidence="4" type="ORF">ATL40_2069</name>
</gene>
<reference evidence="4 5" key="1">
    <citation type="submission" date="2017-10" db="EMBL/GenBank/DDBJ databases">
        <title>Sequencing the genomes of 1000 actinobacteria strains.</title>
        <authorList>
            <person name="Klenk H.-P."/>
        </authorList>
    </citation>
    <scope>NUCLEOTIDE SEQUENCE [LARGE SCALE GENOMIC DNA]</scope>
    <source>
        <strain evidence="4 5">DSM 21801</strain>
    </source>
</reference>
<dbReference type="EMBL" id="PDJD01000001">
    <property type="protein sequence ID" value="PFG20469.1"/>
    <property type="molecule type" value="Genomic_DNA"/>
</dbReference>
<keyword evidence="3" id="KW-1133">Transmembrane helix</keyword>
<dbReference type="OrthoDB" id="7390033at2"/>
<keyword evidence="3" id="KW-0812">Transmembrane</keyword>
<organism evidence="4 5">
    <name type="scientific">Serinibacter salmoneus</name>
    <dbReference type="NCBI Taxonomy" id="556530"/>
    <lineage>
        <taxon>Bacteria</taxon>
        <taxon>Bacillati</taxon>
        <taxon>Actinomycetota</taxon>
        <taxon>Actinomycetes</taxon>
        <taxon>Micrococcales</taxon>
        <taxon>Beutenbergiaceae</taxon>
        <taxon>Serinibacter</taxon>
    </lineage>
</organism>
<comment type="caution">
    <text evidence="4">The sequence shown here is derived from an EMBL/GenBank/DDBJ whole genome shotgun (WGS) entry which is preliminary data.</text>
</comment>
<name>A0A2A9D3Q2_9MICO</name>
<accession>A0A2A9D3Q2</accession>
<sequence>MTESYREVLTRLGSAQKGAARSAPAYSRFVNRRLGRVLAAAAHRAGLSPNQVTAVSAVHTFTAIALLALLAPSGWLGVLVSVLLVLGYAWDSADGQVARLTATGSPAGEWLDHVVDSVKVVALPVAVAVGLLRAGADHVLLLIPVVSAVVTSVLFFAMILTEQLRRAHGVVSRAPTSGRAPWLRSVLVLPTDYGVLCLLFLLYGATGVFLAGYAAVTAASAVFLVLALPRWFREVRSLGIPGASTR</sequence>
<dbReference type="Pfam" id="PF01066">
    <property type="entry name" value="CDP-OH_P_transf"/>
    <property type="match status" value="1"/>
</dbReference>
<proteinExistence type="inferred from homology"/>
<feature type="transmembrane region" description="Helical" evidence="3">
    <location>
        <begin position="182"/>
        <end position="203"/>
    </location>
</feature>
<evidence type="ECO:0000256" key="2">
    <source>
        <dbReference type="RuleBase" id="RU003750"/>
    </source>
</evidence>